<reference evidence="8" key="1">
    <citation type="submission" date="2022-06" db="EMBL/GenBank/DDBJ databases">
        <authorList>
            <consortium name="SYNGENTA / RWTH Aachen University"/>
        </authorList>
    </citation>
    <scope>NUCLEOTIDE SEQUENCE</scope>
</reference>
<dbReference type="PANTHER" id="PTHR21324:SF2">
    <property type="entry name" value="EG:22E5.9 PROTEIN"/>
    <property type="match status" value="1"/>
</dbReference>
<evidence type="ECO:0000256" key="4">
    <source>
        <dbReference type="ARBA" id="ARBA00023136"/>
    </source>
</evidence>
<organism evidence="8 9">
    <name type="scientific">Phakopsora pachyrhizi</name>
    <name type="common">Asian soybean rust disease fungus</name>
    <dbReference type="NCBI Taxonomy" id="170000"/>
    <lineage>
        <taxon>Eukaryota</taxon>
        <taxon>Fungi</taxon>
        <taxon>Dikarya</taxon>
        <taxon>Basidiomycota</taxon>
        <taxon>Pucciniomycotina</taxon>
        <taxon>Pucciniomycetes</taxon>
        <taxon>Pucciniales</taxon>
        <taxon>Phakopsoraceae</taxon>
        <taxon>Phakopsora</taxon>
    </lineage>
</organism>
<keyword evidence="2 6" id="KW-0812">Transmembrane</keyword>
<feature type="domain" description="CWH43-like N-terminal" evidence="7">
    <location>
        <begin position="9"/>
        <end position="232"/>
    </location>
</feature>
<dbReference type="GO" id="GO:0005886">
    <property type="term" value="C:plasma membrane"/>
    <property type="evidence" value="ECO:0007669"/>
    <property type="project" value="TreeGrafter"/>
</dbReference>
<dbReference type="InterPro" id="IPR050911">
    <property type="entry name" value="DRAM/TMEM150_Autophagy_Mod"/>
</dbReference>
<sequence length="346" mass="39197">MKFITYGAYVWLPVIATLSWLGTLVGLFLIWLIVDDGKKYGSREATVVFISDVGGAHQELFIPGCVIVFVSYSLTLCAERWLRHVERIPGVLRRRDRFWGIATIITGCLGGFSLMMLSILNTFEHPTVHWSFTLLFILFVGASSVCQTVEIIFLQKGHPDRPHLKRNALLKALIVVIAIAVAIVFGILYISCRGKATSPKCNVIISTAGACEWTVSIILVFYFMTFILDLWPAAKTSPRHQRRVDWKLAKKLSAMDKLEAEKEYKPDQDNDEEGNETERQRRQQEREGSPPEVMIIEGDCNEDVQFISHDPSNIDPTSLPMSNLNHSIRSNNNLNHHHYDPVQTVE</sequence>
<comment type="caution">
    <text evidence="8">The sequence shown here is derived from an EMBL/GenBank/DDBJ whole genome shotgun (WGS) entry which is preliminary data.</text>
</comment>
<dbReference type="Pfam" id="PF10277">
    <property type="entry name" value="Frag1"/>
    <property type="match status" value="1"/>
</dbReference>
<feature type="transmembrane region" description="Helical" evidence="6">
    <location>
        <begin position="168"/>
        <end position="190"/>
    </location>
</feature>
<evidence type="ECO:0000313" key="8">
    <source>
        <dbReference type="EMBL" id="CAH7673424.1"/>
    </source>
</evidence>
<evidence type="ECO:0000256" key="6">
    <source>
        <dbReference type="SAM" id="Phobius"/>
    </source>
</evidence>
<evidence type="ECO:0000256" key="5">
    <source>
        <dbReference type="SAM" id="MobiDB-lite"/>
    </source>
</evidence>
<dbReference type="AlphaFoldDB" id="A0AAV0AWE3"/>
<feature type="transmembrane region" description="Helical" evidence="6">
    <location>
        <begin position="60"/>
        <end position="78"/>
    </location>
</feature>
<feature type="transmembrane region" description="Helical" evidence="6">
    <location>
        <begin position="9"/>
        <end position="34"/>
    </location>
</feature>
<feature type="region of interest" description="Disordered" evidence="5">
    <location>
        <begin position="305"/>
        <end position="346"/>
    </location>
</feature>
<dbReference type="GO" id="GO:0012505">
    <property type="term" value="C:endomembrane system"/>
    <property type="evidence" value="ECO:0007669"/>
    <property type="project" value="UniProtKB-SubCell"/>
</dbReference>
<dbReference type="Proteomes" id="UP001153365">
    <property type="component" value="Unassembled WGS sequence"/>
</dbReference>
<dbReference type="EMBL" id="CALTRL010001691">
    <property type="protein sequence ID" value="CAH7673424.1"/>
    <property type="molecule type" value="Genomic_DNA"/>
</dbReference>
<feature type="transmembrane region" description="Helical" evidence="6">
    <location>
        <begin position="132"/>
        <end position="156"/>
    </location>
</feature>
<protein>
    <submittedName>
        <fullName evidence="8">Frag1/DRAM/Sfk1 family-domain-containing protein</fullName>
    </submittedName>
</protein>
<feature type="transmembrane region" description="Helical" evidence="6">
    <location>
        <begin position="213"/>
        <end position="233"/>
    </location>
</feature>
<proteinExistence type="predicted"/>
<evidence type="ECO:0000256" key="1">
    <source>
        <dbReference type="ARBA" id="ARBA00004127"/>
    </source>
</evidence>
<keyword evidence="9" id="KW-1185">Reference proteome</keyword>
<evidence type="ECO:0000259" key="7">
    <source>
        <dbReference type="Pfam" id="PF10277"/>
    </source>
</evidence>
<feature type="region of interest" description="Disordered" evidence="5">
    <location>
        <begin position="259"/>
        <end position="292"/>
    </location>
</feature>
<evidence type="ECO:0000313" key="9">
    <source>
        <dbReference type="Proteomes" id="UP001153365"/>
    </source>
</evidence>
<dbReference type="PANTHER" id="PTHR21324">
    <property type="entry name" value="FASTING-INDUCIBLE INTEGRAL MEMBRANE PROTEIN TM6P1-RELATED"/>
    <property type="match status" value="1"/>
</dbReference>
<dbReference type="InterPro" id="IPR019402">
    <property type="entry name" value="CWH43_N"/>
</dbReference>
<evidence type="ECO:0000256" key="3">
    <source>
        <dbReference type="ARBA" id="ARBA00022989"/>
    </source>
</evidence>
<accession>A0AAV0AWE3</accession>
<name>A0AAV0AWE3_PHAPC</name>
<feature type="transmembrane region" description="Helical" evidence="6">
    <location>
        <begin position="98"/>
        <end position="120"/>
    </location>
</feature>
<feature type="compositionally biased region" description="Basic and acidic residues" evidence="5">
    <location>
        <begin position="276"/>
        <end position="289"/>
    </location>
</feature>
<comment type="subcellular location">
    <subcellularLocation>
        <location evidence="1">Endomembrane system</location>
        <topology evidence="1">Multi-pass membrane protein</topology>
    </subcellularLocation>
</comment>
<evidence type="ECO:0000256" key="2">
    <source>
        <dbReference type="ARBA" id="ARBA00022692"/>
    </source>
</evidence>
<gene>
    <name evidence="8" type="ORF">PPACK8108_LOCUS8281</name>
</gene>
<keyword evidence="4 6" id="KW-0472">Membrane</keyword>
<feature type="compositionally biased region" description="Basic and acidic residues" evidence="5">
    <location>
        <begin position="259"/>
        <end position="268"/>
    </location>
</feature>
<feature type="compositionally biased region" description="Polar residues" evidence="5">
    <location>
        <begin position="310"/>
        <end position="334"/>
    </location>
</feature>
<keyword evidence="3 6" id="KW-1133">Transmembrane helix</keyword>